<feature type="compositionally biased region" description="Polar residues" evidence="1">
    <location>
        <begin position="1"/>
        <end position="14"/>
    </location>
</feature>
<evidence type="ECO:0000313" key="2">
    <source>
        <dbReference type="EMBL" id="GAA2705556.1"/>
    </source>
</evidence>
<dbReference type="EMBL" id="BAAASK010000071">
    <property type="protein sequence ID" value="GAA2705556.1"/>
    <property type="molecule type" value="Genomic_DNA"/>
</dbReference>
<comment type="caution">
    <text evidence="2">The sequence shown here is derived from an EMBL/GenBank/DDBJ whole genome shotgun (WGS) entry which is preliminary data.</text>
</comment>
<reference evidence="2 3" key="1">
    <citation type="journal article" date="2019" name="Int. J. Syst. Evol. Microbiol.">
        <title>The Global Catalogue of Microorganisms (GCM) 10K type strain sequencing project: providing services to taxonomists for standard genome sequencing and annotation.</title>
        <authorList>
            <consortium name="The Broad Institute Genomics Platform"/>
            <consortium name="The Broad Institute Genome Sequencing Center for Infectious Disease"/>
            <person name="Wu L."/>
            <person name="Ma J."/>
        </authorList>
    </citation>
    <scope>NUCLEOTIDE SEQUENCE [LARGE SCALE GENOMIC DNA]</scope>
    <source>
        <strain evidence="2 3">JCM 4531</strain>
    </source>
</reference>
<feature type="region of interest" description="Disordered" evidence="1">
    <location>
        <begin position="130"/>
        <end position="154"/>
    </location>
</feature>
<feature type="region of interest" description="Disordered" evidence="1">
    <location>
        <begin position="1"/>
        <end position="33"/>
    </location>
</feature>
<dbReference type="Proteomes" id="UP001499989">
    <property type="component" value="Unassembled WGS sequence"/>
</dbReference>
<name>A0ABN3TIG9_9ACTN</name>
<gene>
    <name evidence="2" type="ORF">GCM10010310_80460</name>
</gene>
<sequence>MSSSPRGPTFTQLYGSEALGSLPTRGSDATNRHGSQLMAPKQGLLKTADLTPGPVGIHGGILSGVDTTIKIGAETRDKLAALAEARNMSMRALIEEFAATALTPAQLRERAERTDAFLAAEFGHRVSDDEAGALRERMRQAQNAGQTRARGTAA</sequence>
<accession>A0ABN3TIG9</accession>
<feature type="compositionally biased region" description="Basic and acidic residues" evidence="1">
    <location>
        <begin position="130"/>
        <end position="139"/>
    </location>
</feature>
<protein>
    <submittedName>
        <fullName evidence="2">Uncharacterized protein</fullName>
    </submittedName>
</protein>
<organism evidence="2 3">
    <name type="scientific">Streptomyces violaceolatus</name>
    <dbReference type="NCBI Taxonomy" id="67378"/>
    <lineage>
        <taxon>Bacteria</taxon>
        <taxon>Bacillati</taxon>
        <taxon>Actinomycetota</taxon>
        <taxon>Actinomycetes</taxon>
        <taxon>Kitasatosporales</taxon>
        <taxon>Streptomycetaceae</taxon>
        <taxon>Streptomyces</taxon>
        <taxon>Streptomyces violaceoruber group</taxon>
    </lineage>
</organism>
<evidence type="ECO:0000256" key="1">
    <source>
        <dbReference type="SAM" id="MobiDB-lite"/>
    </source>
</evidence>
<proteinExistence type="predicted"/>
<keyword evidence="3" id="KW-1185">Reference proteome</keyword>
<dbReference type="CDD" id="cd21631">
    <property type="entry name" value="RHH_CopG_NikR-like"/>
    <property type="match status" value="1"/>
</dbReference>
<evidence type="ECO:0000313" key="3">
    <source>
        <dbReference type="Proteomes" id="UP001499989"/>
    </source>
</evidence>